<dbReference type="AlphaFoldDB" id="K5V9P9"/>
<dbReference type="InParanoid" id="K5V9P9"/>
<dbReference type="HOGENOM" id="CLU_2574628_0_0_1"/>
<proteinExistence type="predicted"/>
<dbReference type="RefSeq" id="XP_007392134.1">
    <property type="nucleotide sequence ID" value="XM_007392072.1"/>
</dbReference>
<organism evidence="1 2">
    <name type="scientific">Phanerochaete carnosa (strain HHB-10118-sp)</name>
    <name type="common">White-rot fungus</name>
    <name type="synonym">Peniophora carnosa</name>
    <dbReference type="NCBI Taxonomy" id="650164"/>
    <lineage>
        <taxon>Eukaryota</taxon>
        <taxon>Fungi</taxon>
        <taxon>Dikarya</taxon>
        <taxon>Basidiomycota</taxon>
        <taxon>Agaricomycotina</taxon>
        <taxon>Agaricomycetes</taxon>
        <taxon>Polyporales</taxon>
        <taxon>Phanerochaetaceae</taxon>
        <taxon>Phanerochaete</taxon>
    </lineage>
</organism>
<keyword evidence="2" id="KW-1185">Reference proteome</keyword>
<protein>
    <submittedName>
        <fullName evidence="1">Uncharacterized protein</fullName>
    </submittedName>
</protein>
<dbReference type="EMBL" id="JH930469">
    <property type="protein sequence ID" value="EKM59576.1"/>
    <property type="molecule type" value="Genomic_DNA"/>
</dbReference>
<dbReference type="KEGG" id="pco:PHACADRAFT_205794"/>
<accession>K5V9P9</accession>
<dbReference type="GeneID" id="18912386"/>
<gene>
    <name evidence="1" type="ORF">PHACADRAFT_205794</name>
</gene>
<evidence type="ECO:0000313" key="1">
    <source>
        <dbReference type="EMBL" id="EKM59576.1"/>
    </source>
</evidence>
<name>K5V9P9_PHACS</name>
<reference evidence="1 2" key="1">
    <citation type="journal article" date="2012" name="BMC Genomics">
        <title>Comparative genomics of the white-rot fungi, Phanerochaete carnosa and P. chrysosporium, to elucidate the genetic basis of the distinct wood types they colonize.</title>
        <authorList>
            <person name="Suzuki H."/>
            <person name="MacDonald J."/>
            <person name="Syed K."/>
            <person name="Salamov A."/>
            <person name="Hori C."/>
            <person name="Aerts A."/>
            <person name="Henrissat B."/>
            <person name="Wiebenga A."/>
            <person name="vanKuyk P.A."/>
            <person name="Barry K."/>
            <person name="Lindquist E."/>
            <person name="LaButti K."/>
            <person name="Lapidus A."/>
            <person name="Lucas S."/>
            <person name="Coutinho P."/>
            <person name="Gong Y."/>
            <person name="Samejima M."/>
            <person name="Mahadevan R."/>
            <person name="Abou-Zaid M."/>
            <person name="de Vries R.P."/>
            <person name="Igarashi K."/>
            <person name="Yadav J.S."/>
            <person name="Grigoriev I.V."/>
            <person name="Master E.R."/>
        </authorList>
    </citation>
    <scope>NUCLEOTIDE SEQUENCE [LARGE SCALE GENOMIC DNA]</scope>
    <source>
        <strain evidence="1 2">HHB-10118-sp</strain>
    </source>
</reference>
<evidence type="ECO:0000313" key="2">
    <source>
        <dbReference type="Proteomes" id="UP000008370"/>
    </source>
</evidence>
<sequence length="81" mass="8980">MLTQNVELRRFGAAPTIVTTGCYVRDIEDELDAEFGGTAARRELEKGLLSKVLNFVRLPPLSILIARRLIAAMPSTLHVSR</sequence>
<dbReference type="Proteomes" id="UP000008370">
    <property type="component" value="Unassembled WGS sequence"/>
</dbReference>